<comment type="caution">
    <text evidence="7">The sequence shown here is derived from an EMBL/GenBank/DDBJ whole genome shotgun (WGS) entry which is preliminary data.</text>
</comment>
<dbReference type="CDD" id="cd06581">
    <property type="entry name" value="TM_PBP1_LivM_like"/>
    <property type="match status" value="1"/>
</dbReference>
<dbReference type="RefSeq" id="WP_048465118.1">
    <property type="nucleotide sequence ID" value="NZ_LABX01000137.1"/>
</dbReference>
<evidence type="ECO:0000313" key="8">
    <source>
        <dbReference type="Proteomes" id="UP000035929"/>
    </source>
</evidence>
<feature type="transmembrane region" description="Helical" evidence="6">
    <location>
        <begin position="214"/>
        <end position="241"/>
    </location>
</feature>
<evidence type="ECO:0000256" key="5">
    <source>
        <dbReference type="ARBA" id="ARBA00023136"/>
    </source>
</evidence>
<dbReference type="AlphaFoldDB" id="A0A0J6SAZ3"/>
<gene>
    <name evidence="7" type="ORF">VP06_17890</name>
</gene>
<evidence type="ECO:0000256" key="4">
    <source>
        <dbReference type="ARBA" id="ARBA00022989"/>
    </source>
</evidence>
<sequence>MDYLITLAILIGLSVALASSFNLIIGYAGLVSIAHPVFYAIGAYVSALLARELGLPVPLAMLCGALAAAAASAAVALPSLRVSGDYLLIASIGFQLGVLEAIKNISVTGGAGGLTNIPAFLVQDGGKGAYAALVIAFAALTVWLNWRIAHGPYGRALSAMRDDETAFAGLGRNAVAMKVAVFAFGSGIAGLAGALYAHYFRFVTPEQFEILQSAALLTMVVVGGVRTTWGPVLGAVLLQALPQAITFVDLPPAILGPLQGLLFTGLVLVFMVLRPQGLIAAGEAWHPAKKYSAEKYSAKTRGDA</sequence>
<dbReference type="InterPro" id="IPR001851">
    <property type="entry name" value="ABC_transp_permease"/>
</dbReference>
<dbReference type="EMBL" id="LABX01000137">
    <property type="protein sequence ID" value="KMO32370.1"/>
    <property type="molecule type" value="Genomic_DNA"/>
</dbReference>
<proteinExistence type="predicted"/>
<feature type="transmembrane region" description="Helical" evidence="6">
    <location>
        <begin position="179"/>
        <end position="202"/>
    </location>
</feature>
<organism evidence="7 8">
    <name type="scientific">Methylobacterium aquaticum</name>
    <dbReference type="NCBI Taxonomy" id="270351"/>
    <lineage>
        <taxon>Bacteria</taxon>
        <taxon>Pseudomonadati</taxon>
        <taxon>Pseudomonadota</taxon>
        <taxon>Alphaproteobacteria</taxon>
        <taxon>Hyphomicrobiales</taxon>
        <taxon>Methylobacteriaceae</taxon>
        <taxon>Methylobacterium</taxon>
    </lineage>
</organism>
<keyword evidence="5 6" id="KW-0472">Membrane</keyword>
<keyword evidence="4 6" id="KW-1133">Transmembrane helix</keyword>
<dbReference type="InterPro" id="IPR043428">
    <property type="entry name" value="LivM-like"/>
</dbReference>
<dbReference type="OrthoDB" id="9814461at2"/>
<dbReference type="Pfam" id="PF02653">
    <property type="entry name" value="BPD_transp_2"/>
    <property type="match status" value="1"/>
</dbReference>
<feature type="transmembrane region" description="Helical" evidence="6">
    <location>
        <begin position="253"/>
        <end position="273"/>
    </location>
</feature>
<accession>A0A0J6SAZ3</accession>
<feature type="transmembrane region" description="Helical" evidence="6">
    <location>
        <begin position="128"/>
        <end position="146"/>
    </location>
</feature>
<dbReference type="PANTHER" id="PTHR30482">
    <property type="entry name" value="HIGH-AFFINITY BRANCHED-CHAIN AMINO ACID TRANSPORT SYSTEM PERMEASE"/>
    <property type="match status" value="1"/>
</dbReference>
<dbReference type="Proteomes" id="UP000035929">
    <property type="component" value="Unassembled WGS sequence"/>
</dbReference>
<name>A0A0J6SAZ3_9HYPH</name>
<evidence type="ECO:0000256" key="6">
    <source>
        <dbReference type="SAM" id="Phobius"/>
    </source>
</evidence>
<reference evidence="7 8" key="1">
    <citation type="submission" date="2015-03" db="EMBL/GenBank/DDBJ databases">
        <title>Genome sequencing of Methylobacterium aquaticum DSM16371 type strain.</title>
        <authorList>
            <person name="Chaudhry V."/>
            <person name="Patil P.B."/>
        </authorList>
    </citation>
    <scope>NUCLEOTIDE SEQUENCE [LARGE SCALE GENOMIC DNA]</scope>
    <source>
        <strain evidence="7 8">DSM 16371</strain>
    </source>
</reference>
<feature type="transmembrane region" description="Helical" evidence="6">
    <location>
        <begin position="28"/>
        <end position="50"/>
    </location>
</feature>
<feature type="transmembrane region" description="Helical" evidence="6">
    <location>
        <begin position="57"/>
        <end position="80"/>
    </location>
</feature>
<dbReference type="GO" id="GO:0015658">
    <property type="term" value="F:branched-chain amino acid transmembrane transporter activity"/>
    <property type="evidence" value="ECO:0007669"/>
    <property type="project" value="InterPro"/>
</dbReference>
<evidence type="ECO:0000256" key="2">
    <source>
        <dbReference type="ARBA" id="ARBA00022475"/>
    </source>
</evidence>
<evidence type="ECO:0000256" key="3">
    <source>
        <dbReference type="ARBA" id="ARBA00022692"/>
    </source>
</evidence>
<dbReference type="GO" id="GO:0005886">
    <property type="term" value="C:plasma membrane"/>
    <property type="evidence" value="ECO:0007669"/>
    <property type="project" value="UniProtKB-SubCell"/>
</dbReference>
<protein>
    <submittedName>
        <fullName evidence="7">ABC transporter permease</fullName>
    </submittedName>
</protein>
<dbReference type="PANTHER" id="PTHR30482:SF10">
    <property type="entry name" value="HIGH-AFFINITY BRANCHED-CHAIN AMINO ACID TRANSPORT PROTEIN BRAE"/>
    <property type="match status" value="1"/>
</dbReference>
<evidence type="ECO:0000313" key="7">
    <source>
        <dbReference type="EMBL" id="KMO32370.1"/>
    </source>
</evidence>
<evidence type="ECO:0000256" key="1">
    <source>
        <dbReference type="ARBA" id="ARBA00004651"/>
    </source>
</evidence>
<comment type="subcellular location">
    <subcellularLocation>
        <location evidence="1">Cell membrane</location>
        <topology evidence="1">Multi-pass membrane protein</topology>
    </subcellularLocation>
</comment>
<keyword evidence="2" id="KW-1003">Cell membrane</keyword>
<dbReference type="PATRIC" id="fig|270351.6.peg.1159"/>
<keyword evidence="3 6" id="KW-0812">Transmembrane</keyword>